<dbReference type="PATRIC" id="fig|1261658.3.peg.2216"/>
<dbReference type="SUPFAM" id="SSF51011">
    <property type="entry name" value="Glycosyl hydrolase domain"/>
    <property type="match status" value="1"/>
</dbReference>
<dbReference type="Pfam" id="PF02922">
    <property type="entry name" value="CBM_48"/>
    <property type="match status" value="1"/>
</dbReference>
<dbReference type="Pfam" id="PF18390">
    <property type="entry name" value="GlgX_C"/>
    <property type="match status" value="1"/>
</dbReference>
<feature type="domain" description="Glycosyl hydrolase family 13 catalytic" evidence="4">
    <location>
        <begin position="160"/>
        <end position="563"/>
    </location>
</feature>
<accession>A0A179CZY8</accession>
<dbReference type="Gene3D" id="2.60.40.10">
    <property type="entry name" value="Immunoglobulins"/>
    <property type="match status" value="1"/>
</dbReference>
<dbReference type="NCBIfam" id="TIGR02100">
    <property type="entry name" value="glgX_debranch"/>
    <property type="match status" value="1"/>
</dbReference>
<keyword evidence="2" id="KW-0378">Hydrolase</keyword>
<dbReference type="InterPro" id="IPR014756">
    <property type="entry name" value="Ig_E-set"/>
</dbReference>
<protein>
    <submittedName>
        <fullName evidence="5">Glycogen-debranching protein</fullName>
    </submittedName>
</protein>
<dbReference type="PANTHER" id="PTHR43002">
    <property type="entry name" value="GLYCOGEN DEBRANCHING ENZYME"/>
    <property type="match status" value="1"/>
</dbReference>
<keyword evidence="3" id="KW-0326">Glycosidase</keyword>
<dbReference type="InterPro" id="IPR017853">
    <property type="entry name" value="GH"/>
</dbReference>
<evidence type="ECO:0000259" key="4">
    <source>
        <dbReference type="SMART" id="SM00642"/>
    </source>
</evidence>
<dbReference type="Proteomes" id="UP000078358">
    <property type="component" value="Unassembled WGS sequence"/>
</dbReference>
<dbReference type="InterPro" id="IPR044505">
    <property type="entry name" value="GlgX_Isoamylase_N_E_set"/>
</dbReference>
<dbReference type="SUPFAM" id="SSF81296">
    <property type="entry name" value="E set domains"/>
    <property type="match status" value="1"/>
</dbReference>
<dbReference type="InterPro" id="IPR004193">
    <property type="entry name" value="Glyco_hydro_13_N"/>
</dbReference>
<dbReference type="CDD" id="cd02856">
    <property type="entry name" value="E_set_GDE_Isoamylase_N"/>
    <property type="match status" value="1"/>
</dbReference>
<dbReference type="InterPro" id="IPR040784">
    <property type="entry name" value="GlgX_C"/>
</dbReference>
<comment type="caution">
    <text evidence="5">The sequence shown here is derived from an EMBL/GenBank/DDBJ whole genome shotgun (WGS) entry which is preliminary data.</text>
</comment>
<comment type="similarity">
    <text evidence="1">Belongs to the glycosyl hydrolase 13 family.</text>
</comment>
<dbReference type="InterPro" id="IPR006047">
    <property type="entry name" value="GH13_cat_dom"/>
</dbReference>
<evidence type="ECO:0000313" key="6">
    <source>
        <dbReference type="Proteomes" id="UP000078358"/>
    </source>
</evidence>
<evidence type="ECO:0000256" key="2">
    <source>
        <dbReference type="ARBA" id="ARBA00022801"/>
    </source>
</evidence>
<dbReference type="GO" id="GO:0004135">
    <property type="term" value="F:amylo-alpha-1,6-glucosidase activity"/>
    <property type="evidence" value="ECO:0007669"/>
    <property type="project" value="InterPro"/>
</dbReference>
<dbReference type="Gene3D" id="2.60.40.1180">
    <property type="entry name" value="Golgi alpha-mannosidase II"/>
    <property type="match status" value="1"/>
</dbReference>
<dbReference type="SUPFAM" id="SSF51445">
    <property type="entry name" value="(Trans)glycosidases"/>
    <property type="match status" value="1"/>
</dbReference>
<dbReference type="InterPro" id="IPR013783">
    <property type="entry name" value="Ig-like_fold"/>
</dbReference>
<organism evidence="5 6">
    <name type="scientific">Bibersteinia trehalosi Y31</name>
    <dbReference type="NCBI Taxonomy" id="1261658"/>
    <lineage>
        <taxon>Bacteria</taxon>
        <taxon>Pseudomonadati</taxon>
        <taxon>Pseudomonadota</taxon>
        <taxon>Gammaproteobacteria</taxon>
        <taxon>Pasteurellales</taxon>
        <taxon>Pasteurellaceae</taxon>
        <taxon>Bibersteinia</taxon>
    </lineage>
</organism>
<reference evidence="5 6" key="1">
    <citation type="submission" date="2014-01" db="EMBL/GenBank/DDBJ databases">
        <authorList>
            <person name="Zuccon D."/>
        </authorList>
    </citation>
    <scope>NUCLEOTIDE SEQUENCE [LARGE SCALE GENOMIC DNA]</scope>
    <source>
        <strain evidence="5 6">Y31</strain>
    </source>
</reference>
<dbReference type="Pfam" id="PF00128">
    <property type="entry name" value="Alpha-amylase"/>
    <property type="match status" value="1"/>
</dbReference>
<dbReference type="Gene3D" id="3.20.20.80">
    <property type="entry name" value="Glycosidases"/>
    <property type="match status" value="1"/>
</dbReference>
<dbReference type="InterPro" id="IPR013780">
    <property type="entry name" value="Glyco_hydro_b"/>
</dbReference>
<dbReference type="EMBL" id="JACI01000002">
    <property type="protein sequence ID" value="OAQ14851.1"/>
    <property type="molecule type" value="Genomic_DNA"/>
</dbReference>
<sequence>MMKYQAGRPFPLGSRLTEINGINGVNFALFSQHASGVELCIFCKNRGEIRLPMSKTGDIWHLFVEELNAGTEYGFRVAGKSDEAIGHLFNPEKLLIDPYANAISGSPDLSSEQTAKWFIWNDGRDNAHLAPKSIVINREGFEWGGDYKPFVPWQETVIYETHVKGFSQMNPAVPPHLRGTFAGLAHPASVNYLKKLGITAVELLPITYHIDEPHLQRLGLSNYWGYNVLGHFAVDPKLAANKQDPLTEFKQLVKTLHAEGIEVIMDVVFNHTAEGGKDGPMLSQRGIDNQAYYWLTEDGNYHNWSGCGNTLNVSSDLIVLRWVIDCLCYWVKECHVDGFRFDLGGVLGRTPTFSDRSAFFTAIMSNSTLDHVKLIVEPWDIGINGYQLGSFPKPFAEWNDRYRDDMRAFFLHQSGRLDVFARRFAGSDDIFGEQKKPYNSINFITAHDGFTLQDLVSYNDKHNAANGEQNQDGHNHNFSYNFGEEGVSNNPIILDKRNHARRALLATLLLSAGTPMLLAGDEMGNSQQGNNNSYCQDNEISWLDWQNADHSLIDYTANLIALRKQIPLLSRYHKWWDNELVSWLSTNGTPLQQADWNNNQIKAIQILLEDKWLLLINAKQSMQQFLLPKGKWQILLGKENTTLLTDTLAVALKDIGVCVLQKN</sequence>
<name>A0A179CZY8_BIBTR</name>
<evidence type="ECO:0000256" key="3">
    <source>
        <dbReference type="ARBA" id="ARBA00023295"/>
    </source>
</evidence>
<evidence type="ECO:0000313" key="5">
    <source>
        <dbReference type="EMBL" id="OAQ14851.1"/>
    </source>
</evidence>
<proteinExistence type="inferred from homology"/>
<dbReference type="GO" id="GO:0005980">
    <property type="term" value="P:glycogen catabolic process"/>
    <property type="evidence" value="ECO:0007669"/>
    <property type="project" value="InterPro"/>
</dbReference>
<dbReference type="CDD" id="cd11326">
    <property type="entry name" value="AmyAc_Glg_debranch"/>
    <property type="match status" value="1"/>
</dbReference>
<dbReference type="AlphaFoldDB" id="A0A179CZY8"/>
<evidence type="ECO:0000256" key="1">
    <source>
        <dbReference type="ARBA" id="ARBA00008061"/>
    </source>
</evidence>
<gene>
    <name evidence="5" type="ORF">F480_11075</name>
</gene>
<dbReference type="SMART" id="SM00642">
    <property type="entry name" value="Aamy"/>
    <property type="match status" value="1"/>
</dbReference>
<dbReference type="InterPro" id="IPR011837">
    <property type="entry name" value="Glycogen_debranch_GlgX"/>
</dbReference>